<accession>A0A1I3FQF0</accession>
<dbReference type="Pfam" id="PF01182">
    <property type="entry name" value="Glucosamine_iso"/>
    <property type="match status" value="1"/>
</dbReference>
<dbReference type="GO" id="GO:0005737">
    <property type="term" value="C:cytoplasm"/>
    <property type="evidence" value="ECO:0007669"/>
    <property type="project" value="TreeGrafter"/>
</dbReference>
<gene>
    <name evidence="2" type="ORF">SAMN05444682_102447</name>
</gene>
<organism evidence="2 3">
    <name type="scientific">Parapedobacter indicus</name>
    <dbReference type="NCBI Taxonomy" id="1477437"/>
    <lineage>
        <taxon>Bacteria</taxon>
        <taxon>Pseudomonadati</taxon>
        <taxon>Bacteroidota</taxon>
        <taxon>Sphingobacteriia</taxon>
        <taxon>Sphingobacteriales</taxon>
        <taxon>Sphingobacteriaceae</taxon>
        <taxon>Parapedobacter</taxon>
    </lineage>
</organism>
<dbReference type="AlphaFoldDB" id="A0A1I3FQF0"/>
<dbReference type="STRING" id="1477437.SAMN05444682_102447"/>
<feature type="domain" description="Glucosamine/galactosamine-6-phosphate isomerase" evidence="1">
    <location>
        <begin position="17"/>
        <end position="235"/>
    </location>
</feature>
<sequence length="253" mass="27877">MTTNKIDLLTVAQFDDRPSMGRAAADAATGRIKELLGQQEAVNIIFAAAPSQNEFLDALTGQNGIEWGRINAFHMDEYIGLPENAPQRFGQFLSERLFAKVPFRSINYLNGNAANIEEECKRYTDLLAQYPTDIVCMGIGENCHIAFNDPHVANFEDDVWVKVVDLDVACRQQQVNDGCFAELDQVPTHALTLTIPALMAAPAVFCVVPGKNKVSAVRYTVNAEISTLFPSTILRTHPNAVLFLDDESVLGMQ</sequence>
<dbReference type="InterPro" id="IPR037171">
    <property type="entry name" value="NagB/RpiA_transferase-like"/>
</dbReference>
<dbReference type="OrthoDB" id="9791139at2"/>
<dbReference type="RefSeq" id="WP_090625456.1">
    <property type="nucleotide sequence ID" value="NZ_FOQO01000002.1"/>
</dbReference>
<name>A0A1I3FQF0_9SPHI</name>
<reference evidence="2 3" key="1">
    <citation type="submission" date="2016-10" db="EMBL/GenBank/DDBJ databases">
        <authorList>
            <person name="de Groot N.N."/>
        </authorList>
    </citation>
    <scope>NUCLEOTIDE SEQUENCE [LARGE SCALE GENOMIC DNA]</scope>
    <source>
        <strain evidence="2 3">RK1</strain>
    </source>
</reference>
<dbReference type="GO" id="GO:0004342">
    <property type="term" value="F:glucosamine-6-phosphate deaminase activity"/>
    <property type="evidence" value="ECO:0007669"/>
    <property type="project" value="InterPro"/>
</dbReference>
<dbReference type="Proteomes" id="UP000198670">
    <property type="component" value="Unassembled WGS sequence"/>
</dbReference>
<dbReference type="PANTHER" id="PTHR11280:SF6">
    <property type="entry name" value="GLUCOSAMINE-6-PHOSPHATE ISOMERASE NAGB"/>
    <property type="match status" value="1"/>
</dbReference>
<dbReference type="GO" id="GO:0006043">
    <property type="term" value="P:glucosamine catabolic process"/>
    <property type="evidence" value="ECO:0007669"/>
    <property type="project" value="TreeGrafter"/>
</dbReference>
<evidence type="ECO:0000313" key="3">
    <source>
        <dbReference type="Proteomes" id="UP000198670"/>
    </source>
</evidence>
<dbReference type="GO" id="GO:0019262">
    <property type="term" value="P:N-acetylneuraminate catabolic process"/>
    <property type="evidence" value="ECO:0007669"/>
    <property type="project" value="TreeGrafter"/>
</dbReference>
<dbReference type="InterPro" id="IPR006148">
    <property type="entry name" value="Glc/Gal-6P_isomerase"/>
</dbReference>
<dbReference type="EMBL" id="FOQO01000002">
    <property type="protein sequence ID" value="SFI13463.1"/>
    <property type="molecule type" value="Genomic_DNA"/>
</dbReference>
<dbReference type="CDD" id="cd01399">
    <property type="entry name" value="GlcN6P_deaminase"/>
    <property type="match status" value="1"/>
</dbReference>
<proteinExistence type="predicted"/>
<dbReference type="SUPFAM" id="SSF100950">
    <property type="entry name" value="NagB/RpiA/CoA transferase-like"/>
    <property type="match status" value="1"/>
</dbReference>
<dbReference type="GO" id="GO:0005975">
    <property type="term" value="P:carbohydrate metabolic process"/>
    <property type="evidence" value="ECO:0007669"/>
    <property type="project" value="InterPro"/>
</dbReference>
<dbReference type="InterPro" id="IPR004547">
    <property type="entry name" value="Glucosamine6P_isomerase"/>
</dbReference>
<dbReference type="GO" id="GO:0006046">
    <property type="term" value="P:N-acetylglucosamine catabolic process"/>
    <property type="evidence" value="ECO:0007669"/>
    <property type="project" value="TreeGrafter"/>
</dbReference>
<dbReference type="Gene3D" id="3.40.50.1360">
    <property type="match status" value="1"/>
</dbReference>
<dbReference type="PANTHER" id="PTHR11280">
    <property type="entry name" value="GLUCOSAMINE-6-PHOSPHATE ISOMERASE"/>
    <property type="match status" value="1"/>
</dbReference>
<protein>
    <submittedName>
        <fullName evidence="2">Glucosamine-6-phosphate deaminase</fullName>
    </submittedName>
</protein>
<evidence type="ECO:0000313" key="2">
    <source>
        <dbReference type="EMBL" id="SFI13463.1"/>
    </source>
</evidence>
<evidence type="ECO:0000259" key="1">
    <source>
        <dbReference type="Pfam" id="PF01182"/>
    </source>
</evidence>
<keyword evidence="3" id="KW-1185">Reference proteome</keyword>
<dbReference type="GO" id="GO:0042802">
    <property type="term" value="F:identical protein binding"/>
    <property type="evidence" value="ECO:0007669"/>
    <property type="project" value="TreeGrafter"/>
</dbReference>